<gene>
    <name evidence="3" type="ORF">FOMPIDRAFT_1026259</name>
</gene>
<keyword evidence="1" id="KW-0560">Oxidoreductase</keyword>
<dbReference type="eggNOG" id="KOG1575">
    <property type="taxonomic scope" value="Eukaryota"/>
</dbReference>
<name>S8DNT8_FOMSC</name>
<dbReference type="PANTHER" id="PTHR43364:SF4">
    <property type="entry name" value="NAD(P)-LINKED OXIDOREDUCTASE SUPERFAMILY PROTEIN"/>
    <property type="match status" value="1"/>
</dbReference>
<evidence type="ECO:0000256" key="1">
    <source>
        <dbReference type="ARBA" id="ARBA00023002"/>
    </source>
</evidence>
<dbReference type="CDD" id="cd19079">
    <property type="entry name" value="AKR_EcYajO-like"/>
    <property type="match status" value="1"/>
</dbReference>
<dbReference type="STRING" id="743788.S8DNT8"/>
<dbReference type="FunFam" id="3.20.20.100:FF:000004">
    <property type="entry name" value="Oxidoreductase, aldo/keto reductase"/>
    <property type="match status" value="1"/>
</dbReference>
<keyword evidence="4" id="KW-1185">Reference proteome</keyword>
<dbReference type="FunCoup" id="S8DNT8">
    <property type="interactions" value="29"/>
</dbReference>
<accession>S8DNT8</accession>
<dbReference type="Proteomes" id="UP000015241">
    <property type="component" value="Unassembled WGS sequence"/>
</dbReference>
<dbReference type="InterPro" id="IPR050523">
    <property type="entry name" value="AKR_Detox_Biosynth"/>
</dbReference>
<protein>
    <recommendedName>
        <fullName evidence="2">NADP-dependent oxidoreductase domain-containing protein</fullName>
    </recommendedName>
</protein>
<dbReference type="GO" id="GO:0016491">
    <property type="term" value="F:oxidoreductase activity"/>
    <property type="evidence" value="ECO:0007669"/>
    <property type="project" value="UniProtKB-KW"/>
</dbReference>
<dbReference type="Gene3D" id="3.20.20.100">
    <property type="entry name" value="NADP-dependent oxidoreductase domain"/>
    <property type="match status" value="1"/>
</dbReference>
<dbReference type="OrthoDB" id="48988at2759"/>
<sequence length="346" mass="38839">MSTEKKSMSYVRLGNSGLKVSKLILGCMSYGSKGWAEWLIEDQAEVTKHIKYAYDHGIQTFDTANVYSNGLSEIMLGKAIKELQLPREELVILTKVYFPVGPKYDMNTFGQAPEDLGIINQKGLSRKHIFDSVKASLKRLQVEYIDVLQCHRFDYDTPIEETMQALHDVVQAGYVRYIGMSSCHAYQFNAMQTYAIQNKLTPFVSMQNHHSLIYREEEREMFPTLKAFGVGAIPWSPLGRGVLTRPLSAQTKRGETDAWADPYKTWAGTPDIVNRVEELSKKKGASMAQIAIAWSMAKDGVTAPIVGTTSLKNLEDILGALNVELTPEDIKYLEEPYKPLAVFGHA</sequence>
<dbReference type="GO" id="GO:0005829">
    <property type="term" value="C:cytosol"/>
    <property type="evidence" value="ECO:0007669"/>
    <property type="project" value="UniProtKB-ARBA"/>
</dbReference>
<reference evidence="3 4" key="1">
    <citation type="journal article" date="2012" name="Science">
        <title>The Paleozoic origin of enzymatic lignin decomposition reconstructed from 31 fungal genomes.</title>
        <authorList>
            <person name="Floudas D."/>
            <person name="Binder M."/>
            <person name="Riley R."/>
            <person name="Barry K."/>
            <person name="Blanchette R.A."/>
            <person name="Henrissat B."/>
            <person name="Martinez A.T."/>
            <person name="Otillar R."/>
            <person name="Spatafora J.W."/>
            <person name="Yadav J.S."/>
            <person name="Aerts A."/>
            <person name="Benoit I."/>
            <person name="Boyd A."/>
            <person name="Carlson A."/>
            <person name="Copeland A."/>
            <person name="Coutinho P.M."/>
            <person name="de Vries R.P."/>
            <person name="Ferreira P."/>
            <person name="Findley K."/>
            <person name="Foster B."/>
            <person name="Gaskell J."/>
            <person name="Glotzer D."/>
            <person name="Gorecki P."/>
            <person name="Heitman J."/>
            <person name="Hesse C."/>
            <person name="Hori C."/>
            <person name="Igarashi K."/>
            <person name="Jurgens J.A."/>
            <person name="Kallen N."/>
            <person name="Kersten P."/>
            <person name="Kohler A."/>
            <person name="Kuees U."/>
            <person name="Kumar T.K.A."/>
            <person name="Kuo A."/>
            <person name="LaButti K."/>
            <person name="Larrondo L.F."/>
            <person name="Lindquist E."/>
            <person name="Ling A."/>
            <person name="Lombard V."/>
            <person name="Lucas S."/>
            <person name="Lundell T."/>
            <person name="Martin R."/>
            <person name="McLaughlin D.J."/>
            <person name="Morgenstern I."/>
            <person name="Morin E."/>
            <person name="Murat C."/>
            <person name="Nagy L.G."/>
            <person name="Nolan M."/>
            <person name="Ohm R.A."/>
            <person name="Patyshakuliyeva A."/>
            <person name="Rokas A."/>
            <person name="Ruiz-Duenas F.J."/>
            <person name="Sabat G."/>
            <person name="Salamov A."/>
            <person name="Samejima M."/>
            <person name="Schmutz J."/>
            <person name="Slot J.C."/>
            <person name="St John F."/>
            <person name="Stenlid J."/>
            <person name="Sun H."/>
            <person name="Sun S."/>
            <person name="Syed K."/>
            <person name="Tsang A."/>
            <person name="Wiebenga A."/>
            <person name="Young D."/>
            <person name="Pisabarro A."/>
            <person name="Eastwood D.C."/>
            <person name="Martin F."/>
            <person name="Cullen D."/>
            <person name="Grigoriev I.V."/>
            <person name="Hibbett D.S."/>
        </authorList>
    </citation>
    <scope>NUCLEOTIDE SEQUENCE</scope>
    <source>
        <strain evidence="4">FP-58527</strain>
    </source>
</reference>
<proteinExistence type="predicted"/>
<dbReference type="AlphaFoldDB" id="S8DNT8"/>
<evidence type="ECO:0000313" key="4">
    <source>
        <dbReference type="Proteomes" id="UP000015241"/>
    </source>
</evidence>
<dbReference type="HOGENOM" id="CLU_023205_2_0_1"/>
<dbReference type="Pfam" id="PF00248">
    <property type="entry name" value="Aldo_ket_red"/>
    <property type="match status" value="1"/>
</dbReference>
<evidence type="ECO:0000313" key="3">
    <source>
        <dbReference type="EMBL" id="EPS94277.1"/>
    </source>
</evidence>
<feature type="domain" description="NADP-dependent oxidoreductase" evidence="2">
    <location>
        <begin position="22"/>
        <end position="335"/>
    </location>
</feature>
<dbReference type="InterPro" id="IPR023210">
    <property type="entry name" value="NADP_OxRdtase_dom"/>
</dbReference>
<dbReference type="SUPFAM" id="SSF51430">
    <property type="entry name" value="NAD(P)-linked oxidoreductase"/>
    <property type="match status" value="1"/>
</dbReference>
<organism evidence="3 4">
    <name type="scientific">Fomitopsis schrenkii</name>
    <name type="common">Brown rot fungus</name>
    <dbReference type="NCBI Taxonomy" id="2126942"/>
    <lineage>
        <taxon>Eukaryota</taxon>
        <taxon>Fungi</taxon>
        <taxon>Dikarya</taxon>
        <taxon>Basidiomycota</taxon>
        <taxon>Agaricomycotina</taxon>
        <taxon>Agaricomycetes</taxon>
        <taxon>Polyporales</taxon>
        <taxon>Fomitopsis</taxon>
    </lineage>
</organism>
<dbReference type="InParanoid" id="S8DNT8"/>
<dbReference type="InterPro" id="IPR036812">
    <property type="entry name" value="NAD(P)_OxRdtase_dom_sf"/>
</dbReference>
<dbReference type="PANTHER" id="PTHR43364">
    <property type="entry name" value="NADH-SPECIFIC METHYLGLYOXAL REDUCTASE-RELATED"/>
    <property type="match status" value="1"/>
</dbReference>
<dbReference type="EMBL" id="KE504238">
    <property type="protein sequence ID" value="EPS94277.1"/>
    <property type="molecule type" value="Genomic_DNA"/>
</dbReference>
<evidence type="ECO:0000259" key="2">
    <source>
        <dbReference type="Pfam" id="PF00248"/>
    </source>
</evidence>